<reference evidence="1" key="2">
    <citation type="submission" date="2020-11" db="EMBL/GenBank/DDBJ databases">
        <authorList>
            <person name="McCartney M.A."/>
            <person name="Auch B."/>
            <person name="Kono T."/>
            <person name="Mallez S."/>
            <person name="Becker A."/>
            <person name="Gohl D.M."/>
            <person name="Silverstein K.A.T."/>
            <person name="Koren S."/>
            <person name="Bechman K.B."/>
            <person name="Herman A."/>
            <person name="Abrahante J.E."/>
            <person name="Garbe J."/>
        </authorList>
    </citation>
    <scope>NUCLEOTIDE SEQUENCE</scope>
    <source>
        <strain evidence="1">Duluth1</strain>
        <tissue evidence="1">Whole animal</tissue>
    </source>
</reference>
<organism evidence="1 2">
    <name type="scientific">Dreissena polymorpha</name>
    <name type="common">Zebra mussel</name>
    <name type="synonym">Mytilus polymorpha</name>
    <dbReference type="NCBI Taxonomy" id="45954"/>
    <lineage>
        <taxon>Eukaryota</taxon>
        <taxon>Metazoa</taxon>
        <taxon>Spiralia</taxon>
        <taxon>Lophotrochozoa</taxon>
        <taxon>Mollusca</taxon>
        <taxon>Bivalvia</taxon>
        <taxon>Autobranchia</taxon>
        <taxon>Heteroconchia</taxon>
        <taxon>Euheterodonta</taxon>
        <taxon>Imparidentia</taxon>
        <taxon>Neoheterodontei</taxon>
        <taxon>Myida</taxon>
        <taxon>Dreissenoidea</taxon>
        <taxon>Dreissenidae</taxon>
        <taxon>Dreissena</taxon>
    </lineage>
</organism>
<keyword evidence="2" id="KW-1185">Reference proteome</keyword>
<dbReference type="AlphaFoldDB" id="A0A9D4MQC9"/>
<accession>A0A9D4MQC9</accession>
<protein>
    <submittedName>
        <fullName evidence="1">Uncharacterized protein</fullName>
    </submittedName>
</protein>
<proteinExistence type="predicted"/>
<name>A0A9D4MQC9_DREPO</name>
<gene>
    <name evidence="1" type="ORF">DPMN_005436</name>
</gene>
<dbReference type="EMBL" id="JAIWYP010000001">
    <property type="protein sequence ID" value="KAH3881510.1"/>
    <property type="molecule type" value="Genomic_DNA"/>
</dbReference>
<evidence type="ECO:0000313" key="1">
    <source>
        <dbReference type="EMBL" id="KAH3881510.1"/>
    </source>
</evidence>
<reference evidence="1" key="1">
    <citation type="journal article" date="2019" name="bioRxiv">
        <title>The Genome of the Zebra Mussel, Dreissena polymorpha: A Resource for Invasive Species Research.</title>
        <authorList>
            <person name="McCartney M.A."/>
            <person name="Auch B."/>
            <person name="Kono T."/>
            <person name="Mallez S."/>
            <person name="Zhang Y."/>
            <person name="Obille A."/>
            <person name="Becker A."/>
            <person name="Abrahante J.E."/>
            <person name="Garbe J."/>
            <person name="Badalamenti J.P."/>
            <person name="Herman A."/>
            <person name="Mangelson H."/>
            <person name="Liachko I."/>
            <person name="Sullivan S."/>
            <person name="Sone E.D."/>
            <person name="Koren S."/>
            <person name="Silverstein K.A.T."/>
            <person name="Beckman K.B."/>
            <person name="Gohl D.M."/>
        </authorList>
    </citation>
    <scope>NUCLEOTIDE SEQUENCE</scope>
    <source>
        <strain evidence="1">Duluth1</strain>
        <tissue evidence="1">Whole animal</tissue>
    </source>
</reference>
<sequence length="67" mass="7258">MISGHAELQQKLCTSLPEILENWYALADSVSPTMYSDEESLLILAPAEQTQDSLLASFSVNGLNACV</sequence>
<comment type="caution">
    <text evidence="1">The sequence shown here is derived from an EMBL/GenBank/DDBJ whole genome shotgun (WGS) entry which is preliminary data.</text>
</comment>
<dbReference type="Proteomes" id="UP000828390">
    <property type="component" value="Unassembled WGS sequence"/>
</dbReference>
<evidence type="ECO:0000313" key="2">
    <source>
        <dbReference type="Proteomes" id="UP000828390"/>
    </source>
</evidence>